<dbReference type="Gene3D" id="4.10.400.10">
    <property type="entry name" value="Low-density Lipoprotein Receptor"/>
    <property type="match status" value="1"/>
</dbReference>
<dbReference type="CDD" id="cd00112">
    <property type="entry name" value="LDLa"/>
    <property type="match status" value="1"/>
</dbReference>
<evidence type="ECO:0000256" key="7">
    <source>
        <dbReference type="ARBA" id="ARBA00022537"/>
    </source>
</evidence>
<dbReference type="GO" id="GO:0005579">
    <property type="term" value="C:membrane attack complex"/>
    <property type="evidence" value="ECO:0007669"/>
    <property type="project" value="UniProtKB-KW"/>
</dbReference>
<dbReference type="Pfam" id="PF00090">
    <property type="entry name" value="TSP_1"/>
    <property type="match status" value="2"/>
</dbReference>
<dbReference type="SMART" id="SM00457">
    <property type="entry name" value="MACPF"/>
    <property type="match status" value="1"/>
</dbReference>
<keyword evidence="4" id="KW-1134">Transmembrane beta strand</keyword>
<keyword evidence="10" id="KW-0812">Transmembrane</keyword>
<evidence type="ECO:0000256" key="18">
    <source>
        <dbReference type="ARBA" id="ARBA00023157"/>
    </source>
</evidence>
<evidence type="ECO:0000256" key="21">
    <source>
        <dbReference type="ARBA" id="ARBA00073222"/>
    </source>
</evidence>
<keyword evidence="17" id="KW-0472">Membrane</keyword>
<evidence type="ECO:0000256" key="13">
    <source>
        <dbReference type="ARBA" id="ARBA00022852"/>
    </source>
</evidence>
<dbReference type="AlphaFoldDB" id="A0A6P3VHW0"/>
<dbReference type="Pfam" id="PF21330">
    <property type="entry name" value="Kazal_C7"/>
    <property type="match status" value="1"/>
</dbReference>
<dbReference type="PANTHER" id="PTHR45742">
    <property type="entry name" value="COMPLEMENT COMPONENT C6"/>
    <property type="match status" value="1"/>
</dbReference>
<feature type="disulfide bond" evidence="25">
    <location>
        <begin position="590"/>
        <end position="617"/>
    </location>
</feature>
<dbReference type="PROSITE" id="PS00279">
    <property type="entry name" value="MACPF_1"/>
    <property type="match status" value="1"/>
</dbReference>
<dbReference type="CDD" id="cd00033">
    <property type="entry name" value="CCP"/>
    <property type="match status" value="1"/>
</dbReference>
<dbReference type="InterPro" id="IPR003884">
    <property type="entry name" value="FacI_MAC"/>
</dbReference>
<keyword evidence="7" id="KW-1052">Target cell membrane</keyword>
<dbReference type="InterPro" id="IPR000436">
    <property type="entry name" value="Sushi_SCR_CCP_dom"/>
</dbReference>
<evidence type="ECO:0000256" key="15">
    <source>
        <dbReference type="ARBA" id="ARBA00022875"/>
    </source>
</evidence>
<dbReference type="CTD" id="570832"/>
<evidence type="ECO:0000256" key="26">
    <source>
        <dbReference type="SAM" id="SignalP"/>
    </source>
</evidence>
<keyword evidence="14" id="KW-0391">Immunity</keyword>
<dbReference type="InterPro" id="IPR020863">
    <property type="entry name" value="MACPF_CS"/>
</dbReference>
<dbReference type="PROSITE" id="PS51412">
    <property type="entry name" value="MACPF_2"/>
    <property type="match status" value="1"/>
</dbReference>
<keyword evidence="18 25" id="KW-1015">Disulfide bond</keyword>
<evidence type="ECO:0000259" key="27">
    <source>
        <dbReference type="PROSITE" id="PS50923"/>
    </source>
</evidence>
<evidence type="ECO:0000256" key="14">
    <source>
        <dbReference type="ARBA" id="ARBA00022859"/>
    </source>
</evidence>
<feature type="domain" description="Sushi" evidence="27">
    <location>
        <begin position="560"/>
        <end position="619"/>
    </location>
</feature>
<dbReference type="InterPro" id="IPR036055">
    <property type="entry name" value="LDL_receptor-like_sf"/>
</dbReference>
<dbReference type="InterPro" id="IPR001862">
    <property type="entry name" value="MAC_perforin"/>
</dbReference>
<dbReference type="PANTHER" id="PTHR45742:SF2">
    <property type="entry name" value="COMPLEMENT COMPONENT C7"/>
    <property type="match status" value="1"/>
</dbReference>
<dbReference type="KEGG" id="char:105890283"/>
<comment type="function">
    <text evidence="22">Component of the membrane attack complex (MAC), a multiprotein complex activated by the complement cascade, which inserts into a target cell membrane and forms a pore, leading to target cell membrane rupture and cell lysis. The MAC is initiated by proteolytic cleavage of C5 into complement C5b in response to the classical, alternative, lectin and GZMK complement pathways. The complement pathways consist in a cascade of proteins that leads to phagocytosis and breakdown of pathogens and signaling that strengthens the adaptive immune system. C7 serves as a membrane anchor. During MAC assembly, associates with C5b and C6 to form the C5b-7 complex, a key lipophilic precursor of the MAC complex, which associates with the outer leaflet and reduces the energy for membrane bending.</text>
</comment>
<dbReference type="InterPro" id="IPR040729">
    <property type="entry name" value="Kazal_3"/>
</dbReference>
<evidence type="ECO:0000256" key="12">
    <source>
        <dbReference type="ARBA" id="ARBA00022737"/>
    </source>
</evidence>
<comment type="subcellular location">
    <subcellularLocation>
        <location evidence="2">Secreted</location>
    </subcellularLocation>
    <subcellularLocation>
        <location evidence="1">Target cell membrane</location>
        <topology evidence="1">Multi-pass membrane protein</topology>
    </subcellularLocation>
</comment>
<evidence type="ECO:0000256" key="17">
    <source>
        <dbReference type="ARBA" id="ARBA00023136"/>
    </source>
</evidence>
<dbReference type="Pfam" id="PF01823">
    <property type="entry name" value="MACPF"/>
    <property type="match status" value="1"/>
</dbReference>
<keyword evidence="6" id="KW-0245">EGF-like domain</keyword>
<name>A0A6P3VHW0_CLUHA</name>
<accession>A0A6P3VHW0</accession>
<evidence type="ECO:0000256" key="5">
    <source>
        <dbReference type="ARBA" id="ARBA00022525"/>
    </source>
</evidence>
<evidence type="ECO:0000256" key="20">
    <source>
        <dbReference type="ARBA" id="ARBA00023298"/>
    </source>
</evidence>
<dbReference type="InterPro" id="IPR020864">
    <property type="entry name" value="MACPF"/>
</dbReference>
<organism evidence="29 30">
    <name type="scientific">Clupea harengus</name>
    <name type="common">Atlantic herring</name>
    <dbReference type="NCBI Taxonomy" id="7950"/>
    <lineage>
        <taxon>Eukaryota</taxon>
        <taxon>Metazoa</taxon>
        <taxon>Chordata</taxon>
        <taxon>Craniata</taxon>
        <taxon>Vertebrata</taxon>
        <taxon>Euteleostomi</taxon>
        <taxon>Actinopterygii</taxon>
        <taxon>Neopterygii</taxon>
        <taxon>Teleostei</taxon>
        <taxon>Clupei</taxon>
        <taxon>Clupeiformes</taxon>
        <taxon>Clupeoidei</taxon>
        <taxon>Clupeidae</taxon>
        <taxon>Clupea</taxon>
    </lineage>
</organism>
<keyword evidence="20" id="KW-1053">Target membrane</keyword>
<evidence type="ECO:0000256" key="25">
    <source>
        <dbReference type="PROSITE-ProRule" id="PRU00302"/>
    </source>
</evidence>
<evidence type="ECO:0000256" key="6">
    <source>
        <dbReference type="ARBA" id="ARBA00022536"/>
    </source>
</evidence>
<dbReference type="SUPFAM" id="SSF82895">
    <property type="entry name" value="TSP-1 type 1 repeat"/>
    <property type="match status" value="2"/>
</dbReference>
<dbReference type="SMART" id="SM00209">
    <property type="entry name" value="TSP1"/>
    <property type="match status" value="2"/>
</dbReference>
<evidence type="ECO:0000256" key="4">
    <source>
        <dbReference type="ARBA" id="ARBA00022452"/>
    </source>
</evidence>
<dbReference type="SMART" id="SM00032">
    <property type="entry name" value="CCP"/>
    <property type="match status" value="2"/>
</dbReference>
<evidence type="ECO:0000256" key="19">
    <source>
        <dbReference type="ARBA" id="ARBA00023180"/>
    </source>
</evidence>
<keyword evidence="19" id="KW-0325">Glycoprotein</keyword>
<dbReference type="InterPro" id="IPR036383">
    <property type="entry name" value="TSP1_rpt_sf"/>
</dbReference>
<dbReference type="InterPro" id="IPR048825">
    <property type="entry name" value="C7_KAZAL"/>
</dbReference>
<feature type="disulfide bond" evidence="24">
    <location>
        <begin position="93"/>
        <end position="111"/>
    </location>
</feature>
<evidence type="ECO:0000259" key="28">
    <source>
        <dbReference type="PROSITE" id="PS51412"/>
    </source>
</evidence>
<evidence type="ECO:0000256" key="3">
    <source>
        <dbReference type="ARBA" id="ARBA00009214"/>
    </source>
</evidence>
<evidence type="ECO:0000256" key="24">
    <source>
        <dbReference type="PROSITE-ProRule" id="PRU00124"/>
    </source>
</evidence>
<keyword evidence="11 26" id="KW-0732">Signal</keyword>
<dbReference type="SMART" id="SM00192">
    <property type="entry name" value="LDLa"/>
    <property type="match status" value="1"/>
</dbReference>
<evidence type="ECO:0000256" key="10">
    <source>
        <dbReference type="ARBA" id="ARBA00022692"/>
    </source>
</evidence>
<dbReference type="GO" id="GO:0031640">
    <property type="term" value="P:killing of cells of another organism"/>
    <property type="evidence" value="ECO:0007669"/>
    <property type="project" value="UniProtKB-KW"/>
</dbReference>
<dbReference type="GO" id="GO:0044218">
    <property type="term" value="C:other organism cell membrane"/>
    <property type="evidence" value="ECO:0007669"/>
    <property type="project" value="UniProtKB-KW"/>
</dbReference>
<feature type="domain" description="MACPF" evidence="28">
    <location>
        <begin position="126"/>
        <end position="447"/>
    </location>
</feature>
<keyword evidence="29" id="KW-1185">Reference proteome</keyword>
<dbReference type="PRINTS" id="PR00764">
    <property type="entry name" value="COMPLEMENTC9"/>
</dbReference>
<keyword evidence="8" id="KW-0399">Innate immunity</keyword>
<dbReference type="InterPro" id="IPR035976">
    <property type="entry name" value="Sushi/SCR/CCP_sf"/>
</dbReference>
<dbReference type="GeneID" id="105890283"/>
<dbReference type="InterPro" id="IPR000884">
    <property type="entry name" value="TSP1_rpt"/>
</dbReference>
<dbReference type="PROSITE" id="PS50923">
    <property type="entry name" value="SUSHI"/>
    <property type="match status" value="2"/>
</dbReference>
<dbReference type="Pfam" id="PF21195">
    <property type="entry name" value="EGF_C8A_B_C6"/>
    <property type="match status" value="1"/>
</dbReference>
<evidence type="ECO:0000256" key="16">
    <source>
        <dbReference type="ARBA" id="ARBA00023058"/>
    </source>
</evidence>
<keyword evidence="9 25" id="KW-0768">Sushi</keyword>
<evidence type="ECO:0000256" key="22">
    <source>
        <dbReference type="ARBA" id="ARBA00093281"/>
    </source>
</evidence>
<feature type="chain" id="PRO_5027877790" description="Complement component C7" evidence="26">
    <location>
        <begin position="25"/>
        <end position="830"/>
    </location>
</feature>
<dbReference type="SUPFAM" id="SSF57424">
    <property type="entry name" value="LDL receptor-like module"/>
    <property type="match status" value="1"/>
</dbReference>
<keyword evidence="15" id="KW-0180">Complement pathway</keyword>
<dbReference type="RefSeq" id="XP_012671752.2">
    <property type="nucleotide sequence ID" value="XM_012816298.3"/>
</dbReference>
<dbReference type="Pfam" id="PF18434">
    <property type="entry name" value="Kazal_3"/>
    <property type="match status" value="1"/>
</dbReference>
<protein>
    <recommendedName>
        <fullName evidence="21">Complement component C7</fullName>
    </recommendedName>
</protein>
<dbReference type="GO" id="GO:0006958">
    <property type="term" value="P:complement activation, classical pathway"/>
    <property type="evidence" value="ECO:0007669"/>
    <property type="project" value="UniProtKB-KW"/>
</dbReference>
<dbReference type="Gene3D" id="2.20.100.10">
    <property type="entry name" value="Thrombospondin type-1 (TSP1) repeat"/>
    <property type="match status" value="1"/>
</dbReference>
<evidence type="ECO:0000256" key="9">
    <source>
        <dbReference type="ARBA" id="ARBA00022659"/>
    </source>
</evidence>
<dbReference type="PROSITE" id="PS50068">
    <property type="entry name" value="LDLRA_2"/>
    <property type="match status" value="1"/>
</dbReference>
<keyword evidence="12" id="KW-0677">Repeat</keyword>
<feature type="signal peptide" evidence="26">
    <location>
        <begin position="1"/>
        <end position="24"/>
    </location>
</feature>
<dbReference type="InterPro" id="IPR048831">
    <property type="entry name" value="C8A_B_C6_EGF-like"/>
</dbReference>
<comment type="caution">
    <text evidence="25">Lacks conserved residue(s) required for the propagation of feature annotation.</text>
</comment>
<dbReference type="GO" id="GO:0005576">
    <property type="term" value="C:extracellular region"/>
    <property type="evidence" value="ECO:0007669"/>
    <property type="project" value="UniProtKB-SubCell"/>
</dbReference>
<proteinExistence type="inferred from homology"/>
<keyword evidence="16" id="KW-0473">Membrane attack complex</keyword>
<evidence type="ECO:0000256" key="11">
    <source>
        <dbReference type="ARBA" id="ARBA00022729"/>
    </source>
</evidence>
<dbReference type="SUPFAM" id="SSF57535">
    <property type="entry name" value="Complement control module/SCR domain"/>
    <property type="match status" value="2"/>
</dbReference>
<dbReference type="Gene3D" id="3.30.60.30">
    <property type="match status" value="2"/>
</dbReference>
<evidence type="ECO:0000256" key="8">
    <source>
        <dbReference type="ARBA" id="ARBA00022588"/>
    </source>
</evidence>
<sequence>MEIYYSLTLFLAGVLVSLFSCTDCVQQVTCRWGPYGDWSECDGCTKTQGRTRCVDTFAQFGGVPCAGEVSQTQDCVATKKCPLESGCGDRFRCTSGKCISPSLVCNGDQDCEEDGLDERRCDEATSNTVCDEQKTPPHSEHSGLGFDMLSEKLKAPVINTQSFGGQCRKVFSGDHKSFYRLPQSILRYTFQVGVENDFTDELYDSSWSYMKHFEKRNKIRGGHDHFTSHYELKKDKSYHLLIIKNEVEVAQFQNNAPQYLPLSEEFWKALSSLPVSYEASAYRSLLQRFGTHYMSEGSLGGQFEFLLEFDSQSVWEQSKTEKDFHRCITRVKRRWFRKKRTTKCDKIFDTYINTKAHNPTRFPIKSKTVGGHVAYAEGLNHLNLNDPDANHDKYTKWAGSVKSLPVVIKQKLRPLYELVKEVPCAGVKKLYLKRALEEYLEEQHACHCRPCNNNGQPVVTGSQCSCFCKPGTYGLACETGSVIGGQPGVIDGSWSCWSSWTSCSKGQRSRSRVCNNPSLRSGGLHCIGEPMEKQLCEDPDMDYLRMMEPHCLDSSLAPVKSCKAPPALRNGFVLNPKDVYAVGSKVEYSCVDGYYLQGQKIVECTDSLTWRRGQMECKKSSCDAPPLQEAVIGSIVKSTYQIGDRVSMRCPAGMQRVGAPEVACSSSLKWSPPVEGVECRPVPVSTVPPALRCKPWEKPGKEQCVCMLPYECKASFPVCASLLKGRVSQVGVCQLGALQCLGRSYTLLNDSSCDWPTQNFTSCQDCQPWEKCEGLGCVCREPEECPGADGLLCAALGDGSAPVTMSECEVGVLRCLSEPFIVTSVGACAS</sequence>
<dbReference type="Pfam" id="PF00057">
    <property type="entry name" value="Ldl_recept_a"/>
    <property type="match status" value="1"/>
</dbReference>
<evidence type="ECO:0000256" key="2">
    <source>
        <dbReference type="ARBA" id="ARBA00004613"/>
    </source>
</evidence>
<evidence type="ECO:0000256" key="1">
    <source>
        <dbReference type="ARBA" id="ARBA00004276"/>
    </source>
</evidence>
<dbReference type="InterPro" id="IPR002172">
    <property type="entry name" value="LDrepeatLR_classA_rpt"/>
</dbReference>
<dbReference type="PRINTS" id="PR01705">
    <property type="entry name" value="TSP1REPEAT"/>
</dbReference>
<comment type="similarity">
    <text evidence="3">Belongs to the complement C6/C7/C8/C9 family.</text>
</comment>
<feature type="domain" description="Sushi" evidence="27">
    <location>
        <begin position="620"/>
        <end position="681"/>
    </location>
</feature>
<evidence type="ECO:0000256" key="23">
    <source>
        <dbReference type="ARBA" id="ARBA00093478"/>
    </source>
</evidence>
<dbReference type="Proteomes" id="UP000515152">
    <property type="component" value="Chromosome 12"/>
</dbReference>
<reference evidence="30" key="1">
    <citation type="submission" date="2025-08" db="UniProtKB">
        <authorList>
            <consortium name="RefSeq"/>
        </authorList>
    </citation>
    <scope>IDENTIFICATION</scope>
</reference>
<dbReference type="Gene3D" id="2.10.70.10">
    <property type="entry name" value="Complement Module, domain 1"/>
    <property type="match status" value="2"/>
</dbReference>
<evidence type="ECO:0000313" key="30">
    <source>
        <dbReference type="RefSeq" id="XP_012671752.2"/>
    </source>
</evidence>
<dbReference type="SMART" id="SM00057">
    <property type="entry name" value="FIMAC"/>
    <property type="match status" value="2"/>
</dbReference>
<dbReference type="PROSITE" id="PS50092">
    <property type="entry name" value="TSP1"/>
    <property type="match status" value="2"/>
</dbReference>
<dbReference type="OrthoDB" id="504708at2759"/>
<dbReference type="GO" id="GO:0045087">
    <property type="term" value="P:innate immune response"/>
    <property type="evidence" value="ECO:0007669"/>
    <property type="project" value="UniProtKB-KW"/>
</dbReference>
<keyword evidence="13" id="KW-0204">Cytolysis</keyword>
<dbReference type="Pfam" id="PF00084">
    <property type="entry name" value="Sushi"/>
    <property type="match status" value="2"/>
</dbReference>
<gene>
    <name evidence="30" type="primary">c7b</name>
</gene>
<evidence type="ECO:0000313" key="29">
    <source>
        <dbReference type="Proteomes" id="UP000515152"/>
    </source>
</evidence>
<keyword evidence="5" id="KW-0964">Secreted</keyword>
<comment type="subunit">
    <text evidence="23">Monomer or dimer; as a C5b-7 complex it can also form multimeric rosettes. Component of the membrane attack complex (MAC), composed of complement C5b, C6, C7, C8A, C8B, C8G and multiple copies of the pore-forming subunit C9.</text>
</comment>